<feature type="region of interest" description="Disordered" evidence="1">
    <location>
        <begin position="43"/>
        <end position="80"/>
    </location>
</feature>
<reference evidence="2 3" key="1">
    <citation type="journal article" date="2019" name="Sci. Rep.">
        <title>Orb-weaving spider Araneus ventricosus genome elucidates the spidroin gene catalogue.</title>
        <authorList>
            <person name="Kono N."/>
            <person name="Nakamura H."/>
            <person name="Ohtoshi R."/>
            <person name="Moran D.A.P."/>
            <person name="Shinohara A."/>
            <person name="Yoshida Y."/>
            <person name="Fujiwara M."/>
            <person name="Mori M."/>
            <person name="Tomita M."/>
            <person name="Arakawa K."/>
        </authorList>
    </citation>
    <scope>NUCLEOTIDE SEQUENCE [LARGE SCALE GENOMIC DNA]</scope>
</reference>
<comment type="caution">
    <text evidence="2">The sequence shown here is derived from an EMBL/GenBank/DDBJ whole genome shotgun (WGS) entry which is preliminary data.</text>
</comment>
<evidence type="ECO:0000313" key="3">
    <source>
        <dbReference type="Proteomes" id="UP000499080"/>
    </source>
</evidence>
<dbReference type="AlphaFoldDB" id="A0A4Y2UGN3"/>
<accession>A0A4Y2UGN3</accession>
<sequence>MFARSIVDKERNFIFPKKFTQHPKPPESGFCRTGSLRRDRAHRVYSSTDNGSKKFEMSNNFDNLENLKDQDNPEESEEEEVSANLLYYADAASGHELAIFYVEQHVSPTLTDVKSMRLWRKLAAQSQAGLAPYIKRR</sequence>
<protein>
    <submittedName>
        <fullName evidence="2">Uncharacterized protein</fullName>
    </submittedName>
</protein>
<name>A0A4Y2UGN3_ARAVE</name>
<evidence type="ECO:0000313" key="2">
    <source>
        <dbReference type="EMBL" id="GBO12038.1"/>
    </source>
</evidence>
<evidence type="ECO:0000256" key="1">
    <source>
        <dbReference type="SAM" id="MobiDB-lite"/>
    </source>
</evidence>
<proteinExistence type="predicted"/>
<organism evidence="2 3">
    <name type="scientific">Araneus ventricosus</name>
    <name type="common">Orbweaver spider</name>
    <name type="synonym">Epeira ventricosa</name>
    <dbReference type="NCBI Taxonomy" id="182803"/>
    <lineage>
        <taxon>Eukaryota</taxon>
        <taxon>Metazoa</taxon>
        <taxon>Ecdysozoa</taxon>
        <taxon>Arthropoda</taxon>
        <taxon>Chelicerata</taxon>
        <taxon>Arachnida</taxon>
        <taxon>Araneae</taxon>
        <taxon>Araneomorphae</taxon>
        <taxon>Entelegynae</taxon>
        <taxon>Araneoidea</taxon>
        <taxon>Araneidae</taxon>
        <taxon>Araneus</taxon>
    </lineage>
</organism>
<dbReference type="Proteomes" id="UP000499080">
    <property type="component" value="Unassembled WGS sequence"/>
</dbReference>
<dbReference type="EMBL" id="BGPR01036717">
    <property type="protein sequence ID" value="GBO12038.1"/>
    <property type="molecule type" value="Genomic_DNA"/>
</dbReference>
<keyword evidence="3" id="KW-1185">Reference proteome</keyword>
<gene>
    <name evidence="2" type="ORF">AVEN_45661_1</name>
</gene>